<reference evidence="1" key="1">
    <citation type="submission" date="2019-04" db="EMBL/GenBank/DDBJ databases">
        <title>Microbes associate with the intestines of laboratory mice.</title>
        <authorList>
            <person name="Navarre W."/>
            <person name="Wong E."/>
            <person name="Huang K."/>
            <person name="Tropini C."/>
            <person name="Ng K."/>
            <person name="Yu B."/>
        </authorList>
    </citation>
    <scope>NUCLEOTIDE SEQUENCE</scope>
    <source>
        <strain evidence="1">NM72_1-8</strain>
    </source>
</reference>
<keyword evidence="2" id="KW-1185">Reference proteome</keyword>
<proteinExistence type="predicted"/>
<sequence>MAVLEWVRFLAGAVLMLCGLGIFVIEMIGVFRFKYILNRMHAAAIGDTLGIGFSLLGLILMSGWNFTSLKLMFVIVFLWFASPVSSHLISRLEVTTDEEKELHYKEITLEKQNSVEGKTCRTEREDG</sequence>
<name>A0AC61QYC7_9FIRM</name>
<protein>
    <submittedName>
        <fullName evidence="1">Sodium:proton antiporter</fullName>
    </submittedName>
</protein>
<comment type="caution">
    <text evidence="1">The sequence shown here is derived from an EMBL/GenBank/DDBJ whole genome shotgun (WGS) entry which is preliminary data.</text>
</comment>
<dbReference type="Proteomes" id="UP000307720">
    <property type="component" value="Unassembled WGS sequence"/>
</dbReference>
<gene>
    <name evidence="1" type="ORF">E5357_10990</name>
</gene>
<organism evidence="1 2">
    <name type="scientific">Hominisplanchenecus murintestinalis</name>
    <dbReference type="NCBI Taxonomy" id="2941517"/>
    <lineage>
        <taxon>Bacteria</taxon>
        <taxon>Bacillati</taxon>
        <taxon>Bacillota</taxon>
        <taxon>Clostridia</taxon>
        <taxon>Lachnospirales</taxon>
        <taxon>Lachnospiraceae</taxon>
        <taxon>Hominisplanchenecus</taxon>
    </lineage>
</organism>
<accession>A0AC61QYC7</accession>
<evidence type="ECO:0000313" key="1">
    <source>
        <dbReference type="EMBL" id="TGX97857.1"/>
    </source>
</evidence>
<dbReference type="EMBL" id="SRZB01000025">
    <property type="protein sequence ID" value="TGX97857.1"/>
    <property type="molecule type" value="Genomic_DNA"/>
</dbReference>
<evidence type="ECO:0000313" key="2">
    <source>
        <dbReference type="Proteomes" id="UP000307720"/>
    </source>
</evidence>